<comment type="similarity">
    <text evidence="3">Belongs to the fto family.</text>
</comment>
<evidence type="ECO:0000256" key="21">
    <source>
        <dbReference type="ARBA" id="ARBA00049056"/>
    </source>
</evidence>
<evidence type="ECO:0000256" key="1">
    <source>
        <dbReference type="ARBA" id="ARBA00004324"/>
    </source>
</evidence>
<evidence type="ECO:0000256" key="17">
    <source>
        <dbReference type="ARBA" id="ARBA00046452"/>
    </source>
</evidence>
<evidence type="ECO:0000256" key="11">
    <source>
        <dbReference type="ARBA" id="ARBA00023242"/>
    </source>
</evidence>
<dbReference type="PANTHER" id="PTHR31291">
    <property type="entry name" value="ALPHA-KETOGLUTARATE-DEPENDENT DIOXYGENASE FTO"/>
    <property type="match status" value="1"/>
</dbReference>
<feature type="compositionally biased region" description="Polar residues" evidence="23">
    <location>
        <begin position="1"/>
        <end position="11"/>
    </location>
</feature>
<organism evidence="25 26">
    <name type="scientific">Triparma columacea</name>
    <dbReference type="NCBI Taxonomy" id="722753"/>
    <lineage>
        <taxon>Eukaryota</taxon>
        <taxon>Sar</taxon>
        <taxon>Stramenopiles</taxon>
        <taxon>Ochrophyta</taxon>
        <taxon>Bolidophyceae</taxon>
        <taxon>Parmales</taxon>
        <taxon>Triparmaceae</taxon>
        <taxon>Triparma</taxon>
    </lineage>
</organism>
<dbReference type="InterPro" id="IPR032868">
    <property type="entry name" value="FTO"/>
</dbReference>
<evidence type="ECO:0000256" key="20">
    <source>
        <dbReference type="ARBA" id="ARBA00048582"/>
    </source>
</evidence>
<dbReference type="AlphaFoldDB" id="A0A9W7LEA8"/>
<evidence type="ECO:0000256" key="3">
    <source>
        <dbReference type="ARBA" id="ARBA00006264"/>
    </source>
</evidence>
<dbReference type="Proteomes" id="UP001165065">
    <property type="component" value="Unassembled WGS sequence"/>
</dbReference>
<evidence type="ECO:0000256" key="13">
    <source>
        <dbReference type="ARBA" id="ARBA00030546"/>
    </source>
</evidence>
<keyword evidence="7" id="KW-0479">Metal-binding</keyword>
<dbReference type="GO" id="GO:0005737">
    <property type="term" value="C:cytoplasm"/>
    <property type="evidence" value="ECO:0007669"/>
    <property type="project" value="UniProtKB-SubCell"/>
</dbReference>
<dbReference type="GO" id="GO:0042245">
    <property type="term" value="P:RNA repair"/>
    <property type="evidence" value="ECO:0007669"/>
    <property type="project" value="InterPro"/>
</dbReference>
<dbReference type="Gene3D" id="1.20.58.1470">
    <property type="entry name" value="FTO C-terminal domain"/>
    <property type="match status" value="1"/>
</dbReference>
<comment type="subcellular location">
    <subcellularLocation>
        <location evidence="2">Cytoplasm</location>
    </subcellularLocation>
    <subcellularLocation>
        <location evidence="1">Nucleus speckle</location>
    </subcellularLocation>
</comment>
<evidence type="ECO:0000256" key="23">
    <source>
        <dbReference type="SAM" id="MobiDB-lite"/>
    </source>
</evidence>
<comment type="catalytic activity">
    <reaction evidence="19">
        <text>an N(6)-methyladenosine in mRNA + 2-oxoglutarate + O2 = an adenosine in mRNA + formaldehyde + succinate + CO2</text>
        <dbReference type="Rhea" id="RHEA:49520"/>
        <dbReference type="Rhea" id="RHEA-COMP:12414"/>
        <dbReference type="Rhea" id="RHEA-COMP:12417"/>
        <dbReference type="ChEBI" id="CHEBI:15379"/>
        <dbReference type="ChEBI" id="CHEBI:16526"/>
        <dbReference type="ChEBI" id="CHEBI:16810"/>
        <dbReference type="ChEBI" id="CHEBI:16842"/>
        <dbReference type="ChEBI" id="CHEBI:30031"/>
        <dbReference type="ChEBI" id="CHEBI:74411"/>
        <dbReference type="ChEBI" id="CHEBI:74449"/>
        <dbReference type="EC" id="1.14.11.53"/>
    </reaction>
</comment>
<name>A0A9W7LEA8_9STRA</name>
<keyword evidence="8" id="KW-0223">Dioxygenase</keyword>
<evidence type="ECO:0000256" key="6">
    <source>
        <dbReference type="ARBA" id="ARBA00022490"/>
    </source>
</evidence>
<evidence type="ECO:0000313" key="26">
    <source>
        <dbReference type="Proteomes" id="UP001165065"/>
    </source>
</evidence>
<evidence type="ECO:0000256" key="4">
    <source>
        <dbReference type="ARBA" id="ARBA00012931"/>
    </source>
</evidence>
<comment type="catalytic activity">
    <reaction evidence="22">
        <text>a 5'-end (N(7)-methyl 5'-triphosphoguanosine)-(N(6),2'-O-dimethyladenosine) in mRNA + 2-oxoglutarate + O2 = a 5'-end (N(7)-methyl 5'-triphosphoguanosine)-(2'-O-methyladenosine) in mRNA + formaldehyde + succinate + CO2</text>
        <dbReference type="Rhea" id="RHEA:57896"/>
        <dbReference type="Rhea" id="RHEA-COMP:11518"/>
        <dbReference type="Rhea" id="RHEA-COMP:11519"/>
        <dbReference type="ChEBI" id="CHEBI:15379"/>
        <dbReference type="ChEBI" id="CHEBI:16526"/>
        <dbReference type="ChEBI" id="CHEBI:16810"/>
        <dbReference type="ChEBI" id="CHEBI:16842"/>
        <dbReference type="ChEBI" id="CHEBI:30031"/>
        <dbReference type="ChEBI" id="CHEBI:85958"/>
        <dbReference type="ChEBI" id="CHEBI:85959"/>
    </reaction>
</comment>
<evidence type="ECO:0000259" key="24">
    <source>
        <dbReference type="SMART" id="SM01223"/>
    </source>
</evidence>
<comment type="subunit">
    <text evidence="17">Monomer. May also exist as homodimer.</text>
</comment>
<dbReference type="GO" id="GO:0016607">
    <property type="term" value="C:nuclear speck"/>
    <property type="evidence" value="ECO:0007669"/>
    <property type="project" value="UniProtKB-SubCell"/>
</dbReference>
<feature type="compositionally biased region" description="Basic and acidic residues" evidence="23">
    <location>
        <begin position="611"/>
        <end position="622"/>
    </location>
</feature>
<feature type="region of interest" description="Disordered" evidence="23">
    <location>
        <begin position="580"/>
        <end position="635"/>
    </location>
</feature>
<evidence type="ECO:0000256" key="9">
    <source>
        <dbReference type="ARBA" id="ARBA00023002"/>
    </source>
</evidence>
<keyword evidence="10" id="KW-0408">Iron</keyword>
<reference evidence="26" key="1">
    <citation type="journal article" date="2023" name="Commun. Biol.">
        <title>Genome analysis of Parmales, the sister group of diatoms, reveals the evolutionary specialization of diatoms from phago-mixotrophs to photoautotrophs.</title>
        <authorList>
            <person name="Ban H."/>
            <person name="Sato S."/>
            <person name="Yoshikawa S."/>
            <person name="Yamada K."/>
            <person name="Nakamura Y."/>
            <person name="Ichinomiya M."/>
            <person name="Sato N."/>
            <person name="Blanc-Mathieu R."/>
            <person name="Endo H."/>
            <person name="Kuwata A."/>
            <person name="Ogata H."/>
        </authorList>
    </citation>
    <scope>NUCLEOTIDE SEQUENCE [LARGE SCALE GENOMIC DNA]</scope>
</reference>
<dbReference type="EMBL" id="BRYA01000309">
    <property type="protein sequence ID" value="GMI46646.1"/>
    <property type="molecule type" value="Genomic_DNA"/>
</dbReference>
<accession>A0A9W7LEA8</accession>
<dbReference type="InterPro" id="IPR037151">
    <property type="entry name" value="AlkB-like_sf"/>
</dbReference>
<gene>
    <name evidence="25" type="ORF">TrCOL_g11438</name>
</gene>
<evidence type="ECO:0000313" key="25">
    <source>
        <dbReference type="EMBL" id="GMI46646.1"/>
    </source>
</evidence>
<evidence type="ECO:0000256" key="8">
    <source>
        <dbReference type="ARBA" id="ARBA00022964"/>
    </source>
</evidence>
<evidence type="ECO:0000256" key="19">
    <source>
        <dbReference type="ARBA" id="ARBA00048158"/>
    </source>
</evidence>
<dbReference type="Gene3D" id="2.60.120.590">
    <property type="entry name" value="Alpha-ketoglutarate-dependent dioxygenase AlkB-like"/>
    <property type="match status" value="1"/>
</dbReference>
<evidence type="ECO:0000256" key="14">
    <source>
        <dbReference type="ARBA" id="ARBA00030557"/>
    </source>
</evidence>
<feature type="compositionally biased region" description="Basic residues" evidence="23">
    <location>
        <begin position="593"/>
        <end position="610"/>
    </location>
</feature>
<protein>
    <recommendedName>
        <fullName evidence="5">Alpha-ketoglutarate-dependent dioxygenase FTO</fullName>
        <ecNumber evidence="4">1.14.11.53</ecNumber>
    </recommendedName>
    <alternativeName>
        <fullName evidence="12">U6 small nuclear RNA (2'-O-methyladenosine-N(6)-)-demethylase FTO</fullName>
    </alternativeName>
    <alternativeName>
        <fullName evidence="13">U6 small nuclear RNA N(6)-methyladenosine-demethylase FTO</fullName>
    </alternativeName>
    <alternativeName>
        <fullName evidence="15">mRNA (2'-O-methyladenosine-N(6)-)-demethylase FTO</fullName>
    </alternativeName>
    <alternativeName>
        <fullName evidence="16">mRNA N(6)-methyladenosine demethylase FTO</fullName>
    </alternativeName>
    <alternativeName>
        <fullName evidence="14">tRNA N1-methyl adenine demethylase FTO</fullName>
    </alternativeName>
</protein>
<dbReference type="GO" id="GO:0046872">
    <property type="term" value="F:metal ion binding"/>
    <property type="evidence" value="ECO:0007669"/>
    <property type="project" value="UniProtKB-KW"/>
</dbReference>
<dbReference type="Pfam" id="PF12933">
    <property type="entry name" value="FTO_NTD"/>
    <property type="match status" value="1"/>
</dbReference>
<sequence>MASSMSASQLKATRGDSNTKKTFQVSKSTRGLIKAMSKDREYVTSSDGDLFNALTSEYYDKFASVHGNEEAESLNRAFLGAFSVIDKDYDGGWVGGSEGGAPDCAIIDSLFYPDIVSAGKADSRAWSKTFVSRTLVGDPGTTYKYLGLRIFAHPWSVDDVETVEKEKRLRALLAASSPPPSLPKEDEWLEEIKASTSPFISAKSSPLSTSFYYPPSTASALTSIKDANSALVTSSKKQLKKKVVGKNGISKDMLGSSQFTLTLINRMEPTAVRRDLKPDSTTSTLSGNRIDSKTSVSWHTDSGLVDYSTIAIWHHHKPPENLSKKARGDISNLWRVALRPIPSLLPSDAKIPALLAPLPANGGIYYMLDDLNHKFEHAVLAGGEGTRYSSTHRVARGGKGTYQFLLNELLAVLSGEHVFSSFSAPKEKKNDEMKRVKGLRRLLSLINEIEFEWIRQWRVQGEGNAKRNRYWLTKFALITSAQNVLLRIRDDMKTWLMSGCNGREGFEDYYDILIEHWESRVKVADSWKKRLEERVYASLPTIEQPVSWGSSDDLSAEAVEKKSRKARKWRSEYVDGSLRNKKRKLDGEEHGGGKKKKKDDKGKKKKKKNKDKSGGLTKKEQKGLGGNWALLKGSM</sequence>
<dbReference type="InterPro" id="IPR024366">
    <property type="entry name" value="FTO_C"/>
</dbReference>
<evidence type="ECO:0000256" key="2">
    <source>
        <dbReference type="ARBA" id="ARBA00004496"/>
    </source>
</evidence>
<keyword evidence="6" id="KW-0963">Cytoplasm</keyword>
<dbReference type="EC" id="1.14.11.53" evidence="4"/>
<feature type="region of interest" description="Disordered" evidence="23">
    <location>
        <begin position="1"/>
        <end position="21"/>
    </location>
</feature>
<evidence type="ECO:0000256" key="12">
    <source>
        <dbReference type="ARBA" id="ARBA00030404"/>
    </source>
</evidence>
<dbReference type="GO" id="GO:0035516">
    <property type="term" value="F:broad specificity oxidative DNA demethylase activity"/>
    <property type="evidence" value="ECO:0007669"/>
    <property type="project" value="InterPro"/>
</dbReference>
<proteinExistence type="inferred from homology"/>
<dbReference type="InterPro" id="IPR038413">
    <property type="entry name" value="FTO_C_sf"/>
</dbReference>
<evidence type="ECO:0000256" key="5">
    <source>
        <dbReference type="ARBA" id="ARBA00013477"/>
    </source>
</evidence>
<comment type="catalytic activity">
    <reaction evidence="20">
        <text>a 5'-end (N(7)-methyl 5'-triphosphoguanosine)-(N(6),2'-O-dimethyladenosine) in U6 snRNA + 2-oxoglutarate + O2 = a 5'-end (N(7)-methyl 5'-triphosphoguanosine)-(2'-O-methyladenosine) in U6 snRNA + formaldehyde + succinate + CO2</text>
        <dbReference type="Rhea" id="RHEA:57904"/>
        <dbReference type="Rhea" id="RHEA-COMP:15030"/>
        <dbReference type="Rhea" id="RHEA-COMP:15031"/>
        <dbReference type="ChEBI" id="CHEBI:15379"/>
        <dbReference type="ChEBI" id="CHEBI:16526"/>
        <dbReference type="ChEBI" id="CHEBI:16810"/>
        <dbReference type="ChEBI" id="CHEBI:16842"/>
        <dbReference type="ChEBI" id="CHEBI:30031"/>
        <dbReference type="ChEBI" id="CHEBI:85958"/>
        <dbReference type="ChEBI" id="CHEBI:85959"/>
    </reaction>
</comment>
<evidence type="ECO:0000256" key="7">
    <source>
        <dbReference type="ARBA" id="ARBA00022723"/>
    </source>
</evidence>
<evidence type="ECO:0000256" key="15">
    <source>
        <dbReference type="ARBA" id="ARBA00032169"/>
    </source>
</evidence>
<comment type="catalytic activity">
    <reaction evidence="21">
        <text>N(6)-methyladenosine in U6 snRNA + 2-oxoglutarate + O2 = adenosine in U6 snRNA + formaldehyde + succinate + CO2</text>
        <dbReference type="Rhea" id="RHEA:57900"/>
        <dbReference type="Rhea" id="RHEA-COMP:13573"/>
        <dbReference type="Rhea" id="RHEA-COMP:13574"/>
        <dbReference type="ChEBI" id="CHEBI:15379"/>
        <dbReference type="ChEBI" id="CHEBI:16526"/>
        <dbReference type="ChEBI" id="CHEBI:16810"/>
        <dbReference type="ChEBI" id="CHEBI:16842"/>
        <dbReference type="ChEBI" id="CHEBI:30031"/>
        <dbReference type="ChEBI" id="CHEBI:74411"/>
        <dbReference type="ChEBI" id="CHEBI:74449"/>
    </reaction>
</comment>
<dbReference type="GO" id="GO:0040014">
    <property type="term" value="P:regulation of multicellular organism growth"/>
    <property type="evidence" value="ECO:0007669"/>
    <property type="project" value="InterPro"/>
</dbReference>
<dbReference type="GO" id="GO:1990931">
    <property type="term" value="F:mRNA N6-methyladenosine dioxygenase activity"/>
    <property type="evidence" value="ECO:0007669"/>
    <property type="project" value="UniProtKB-EC"/>
</dbReference>
<dbReference type="InterPro" id="IPR024367">
    <property type="entry name" value="FTO_cat_dom"/>
</dbReference>
<dbReference type="PANTHER" id="PTHR31291:SF2">
    <property type="entry name" value="ALPHA-KETOGLUTARATE-DEPENDENT DIOXYGENASE FTO"/>
    <property type="match status" value="1"/>
</dbReference>
<keyword evidence="9" id="KW-0560">Oxidoreductase</keyword>
<dbReference type="SMART" id="SM01223">
    <property type="entry name" value="FTO_NTD"/>
    <property type="match status" value="1"/>
</dbReference>
<keyword evidence="11" id="KW-0539">Nucleus</keyword>
<keyword evidence="26" id="KW-1185">Reference proteome</keyword>
<evidence type="ECO:0000256" key="16">
    <source>
        <dbReference type="ARBA" id="ARBA00032950"/>
    </source>
</evidence>
<feature type="domain" description="Alpha-ketoglutarate-dependent dioxygenase FTO catalytic" evidence="24">
    <location>
        <begin position="47"/>
        <end position="397"/>
    </location>
</feature>
<dbReference type="Pfam" id="PF12934">
    <property type="entry name" value="FTO_CTD"/>
    <property type="match status" value="1"/>
</dbReference>
<dbReference type="OrthoDB" id="46257at2759"/>
<comment type="catalytic activity">
    <reaction evidence="18">
        <text>an N(1)-methyladenosine in tRNA + 2-oxoglutarate + O2 = an adenosine in tRNA + formaldehyde + succinate + CO2</text>
        <dbReference type="Rhea" id="RHEA:54576"/>
        <dbReference type="Rhea" id="RHEA-COMP:10242"/>
        <dbReference type="Rhea" id="RHEA-COMP:12312"/>
        <dbReference type="ChEBI" id="CHEBI:15379"/>
        <dbReference type="ChEBI" id="CHEBI:16526"/>
        <dbReference type="ChEBI" id="CHEBI:16810"/>
        <dbReference type="ChEBI" id="CHEBI:16842"/>
        <dbReference type="ChEBI" id="CHEBI:30031"/>
        <dbReference type="ChEBI" id="CHEBI:74411"/>
        <dbReference type="ChEBI" id="CHEBI:74491"/>
    </reaction>
</comment>
<evidence type="ECO:0000256" key="18">
    <source>
        <dbReference type="ARBA" id="ARBA00047457"/>
    </source>
</evidence>
<evidence type="ECO:0000256" key="22">
    <source>
        <dbReference type="ARBA" id="ARBA00049565"/>
    </source>
</evidence>
<comment type="caution">
    <text evidence="25">The sequence shown here is derived from an EMBL/GenBank/DDBJ whole genome shotgun (WGS) entry which is preliminary data.</text>
</comment>
<dbReference type="GO" id="GO:0006307">
    <property type="term" value="P:DNA alkylation repair"/>
    <property type="evidence" value="ECO:0007669"/>
    <property type="project" value="InterPro"/>
</dbReference>
<evidence type="ECO:0000256" key="10">
    <source>
        <dbReference type="ARBA" id="ARBA00023004"/>
    </source>
</evidence>